<feature type="region of interest" description="Disordered" evidence="1">
    <location>
        <begin position="1"/>
        <end position="20"/>
    </location>
</feature>
<organism evidence="2 3">
    <name type="scientific">Nocardiopsis changdeensis</name>
    <dbReference type="NCBI Taxonomy" id="2831969"/>
    <lineage>
        <taxon>Bacteria</taxon>
        <taxon>Bacillati</taxon>
        <taxon>Actinomycetota</taxon>
        <taxon>Actinomycetes</taxon>
        <taxon>Streptosporangiales</taxon>
        <taxon>Nocardiopsidaceae</taxon>
        <taxon>Nocardiopsis</taxon>
    </lineage>
</organism>
<sequence>MAYRRRRHHRAPRPAQRSDGRWYADCDVCDWTTAPGDKGAIQALVADHTRNPDA</sequence>
<gene>
    <name evidence="2" type="ORF">KGD84_17625</name>
</gene>
<evidence type="ECO:0008006" key="4">
    <source>
        <dbReference type="Google" id="ProtNLM"/>
    </source>
</evidence>
<reference evidence="2 3" key="1">
    <citation type="submission" date="2021-05" db="EMBL/GenBank/DDBJ databases">
        <title>Direct Submission.</title>
        <authorList>
            <person name="Li K."/>
            <person name="Gao J."/>
        </authorList>
    </citation>
    <scope>NUCLEOTIDE SEQUENCE [LARGE SCALE GENOMIC DNA]</scope>
    <source>
        <strain evidence="2 3">Mg02</strain>
    </source>
</reference>
<evidence type="ECO:0000313" key="3">
    <source>
        <dbReference type="Proteomes" id="UP000676079"/>
    </source>
</evidence>
<evidence type="ECO:0000256" key="1">
    <source>
        <dbReference type="SAM" id="MobiDB-lite"/>
    </source>
</evidence>
<evidence type="ECO:0000313" key="2">
    <source>
        <dbReference type="EMBL" id="QUX20348.1"/>
    </source>
</evidence>
<keyword evidence="3" id="KW-1185">Reference proteome</keyword>
<dbReference type="RefSeq" id="WP_220561543.1">
    <property type="nucleotide sequence ID" value="NZ_CP074133.1"/>
</dbReference>
<proteinExistence type="predicted"/>
<protein>
    <recommendedName>
        <fullName evidence="4">DUF1059 domain-containing protein</fullName>
    </recommendedName>
</protein>
<accession>A0ABX8BIW6</accession>
<feature type="compositionally biased region" description="Basic residues" evidence="1">
    <location>
        <begin position="1"/>
        <end position="12"/>
    </location>
</feature>
<name>A0ABX8BIW6_9ACTN</name>
<dbReference type="EMBL" id="CP074133">
    <property type="protein sequence ID" value="QUX20348.1"/>
    <property type="molecule type" value="Genomic_DNA"/>
</dbReference>
<dbReference type="Proteomes" id="UP000676079">
    <property type="component" value="Chromosome"/>
</dbReference>